<keyword evidence="4" id="KW-0067">ATP-binding</keyword>
<dbReference type="SMART" id="SM00382">
    <property type="entry name" value="AAA"/>
    <property type="match status" value="1"/>
</dbReference>
<accession>A0A6S6SLI1</accession>
<evidence type="ECO:0000256" key="2">
    <source>
        <dbReference type="ARBA" id="ARBA00022448"/>
    </source>
</evidence>
<dbReference type="GO" id="GO:0005524">
    <property type="term" value="F:ATP binding"/>
    <property type="evidence" value="ECO:0007669"/>
    <property type="project" value="UniProtKB-KW"/>
</dbReference>
<protein>
    <submittedName>
        <fullName evidence="6">ABC-type multidrug transport system, ATPase component</fullName>
    </submittedName>
</protein>
<dbReference type="Pfam" id="PF00005">
    <property type="entry name" value="ABC_tran"/>
    <property type="match status" value="1"/>
</dbReference>
<organism evidence="6">
    <name type="scientific">uncultured Aureispira sp</name>
    <dbReference type="NCBI Taxonomy" id="1331704"/>
    <lineage>
        <taxon>Bacteria</taxon>
        <taxon>Pseudomonadati</taxon>
        <taxon>Bacteroidota</taxon>
        <taxon>Saprospiria</taxon>
        <taxon>Saprospirales</taxon>
        <taxon>Saprospiraceae</taxon>
        <taxon>Aureispira</taxon>
        <taxon>environmental samples</taxon>
    </lineage>
</organism>
<evidence type="ECO:0000256" key="3">
    <source>
        <dbReference type="ARBA" id="ARBA00022741"/>
    </source>
</evidence>
<evidence type="ECO:0000256" key="4">
    <source>
        <dbReference type="ARBA" id="ARBA00022840"/>
    </source>
</evidence>
<dbReference type="SUPFAM" id="SSF52540">
    <property type="entry name" value="P-loop containing nucleoside triphosphate hydrolases"/>
    <property type="match status" value="1"/>
</dbReference>
<evidence type="ECO:0000256" key="1">
    <source>
        <dbReference type="ARBA" id="ARBA00005417"/>
    </source>
</evidence>
<dbReference type="CDD" id="cd03230">
    <property type="entry name" value="ABC_DR_subfamily_A"/>
    <property type="match status" value="1"/>
</dbReference>
<reference evidence="6" key="1">
    <citation type="submission" date="2020-01" db="EMBL/GenBank/DDBJ databases">
        <authorList>
            <person name="Meier V. D."/>
            <person name="Meier V D."/>
        </authorList>
    </citation>
    <scope>NUCLEOTIDE SEQUENCE</scope>
    <source>
        <strain evidence="6">HLG_WM_MAG_10</strain>
    </source>
</reference>
<dbReference type="EMBL" id="CACVAQ010000127">
    <property type="protein sequence ID" value="CAA6807049.1"/>
    <property type="molecule type" value="Genomic_DNA"/>
</dbReference>
<dbReference type="InterPro" id="IPR003593">
    <property type="entry name" value="AAA+_ATPase"/>
</dbReference>
<name>A0A6S6SLI1_9BACT</name>
<evidence type="ECO:0000259" key="5">
    <source>
        <dbReference type="PROSITE" id="PS50893"/>
    </source>
</evidence>
<dbReference type="PROSITE" id="PS50893">
    <property type="entry name" value="ABC_TRANSPORTER_2"/>
    <property type="match status" value="1"/>
</dbReference>
<dbReference type="GO" id="GO:0016887">
    <property type="term" value="F:ATP hydrolysis activity"/>
    <property type="evidence" value="ECO:0007669"/>
    <property type="project" value="InterPro"/>
</dbReference>
<gene>
    <name evidence="6" type="ORF">HELGO_WM34720</name>
</gene>
<dbReference type="NCBIfam" id="TIGR03522">
    <property type="entry name" value="GldA_ABC_ATP"/>
    <property type="match status" value="1"/>
</dbReference>
<feature type="domain" description="ABC transporter" evidence="5">
    <location>
        <begin position="3"/>
        <end position="230"/>
    </location>
</feature>
<keyword evidence="3" id="KW-0547">Nucleotide-binding</keyword>
<sequence length="305" mass="34226">MSVIVSNLTKIYGTQKAVNNISFEAKKGEILGFLGPNGAGKTTTMKMITCFIPQSEGKISVCGYDVEENPMEVRRRIGYLPEHNPLYLDMYVKEYLLFVAGLHKVKNKIAAVTEMIERTGLGIEQHKLVGSLSKGYRQRVGLAQAMLHDPDVLILDEPTSGLDPNQLIEIRKLIRELGQEKTVIFSSHIMQEVQALCDRVIIINQGNMVANDTIAVLQNNVSKEQQVTVTFLKNVNEHQLRACAPIRTLKKLGDNNYLITTLSEKDIRPAIFHFAVQEGNVLLEMHQKISTIEDVFQEVTNYSEA</sequence>
<dbReference type="AlphaFoldDB" id="A0A6S6SLI1"/>
<dbReference type="InterPro" id="IPR027417">
    <property type="entry name" value="P-loop_NTPase"/>
</dbReference>
<keyword evidence="2" id="KW-0813">Transport</keyword>
<dbReference type="Gene3D" id="3.40.50.300">
    <property type="entry name" value="P-loop containing nucleotide triphosphate hydrolases"/>
    <property type="match status" value="1"/>
</dbReference>
<dbReference type="InterPro" id="IPR003439">
    <property type="entry name" value="ABC_transporter-like_ATP-bd"/>
</dbReference>
<dbReference type="InterPro" id="IPR019864">
    <property type="entry name" value="Motility-assoc_ABC_GldA"/>
</dbReference>
<dbReference type="PANTHER" id="PTHR43335:SF4">
    <property type="entry name" value="ABC TRANSPORTER, ATP-BINDING PROTEIN"/>
    <property type="match status" value="1"/>
</dbReference>
<evidence type="ECO:0000313" key="6">
    <source>
        <dbReference type="EMBL" id="CAA6807049.1"/>
    </source>
</evidence>
<comment type="similarity">
    <text evidence="1">Belongs to the ABC transporter superfamily.</text>
</comment>
<proteinExistence type="inferred from homology"/>
<dbReference type="PANTHER" id="PTHR43335">
    <property type="entry name" value="ABC TRANSPORTER, ATP-BINDING PROTEIN"/>
    <property type="match status" value="1"/>
</dbReference>